<evidence type="ECO:0000256" key="7">
    <source>
        <dbReference type="ARBA" id="ARBA00023291"/>
    </source>
</evidence>
<dbReference type="InterPro" id="IPR017896">
    <property type="entry name" value="4Fe4S_Fe-S-bd"/>
</dbReference>
<accession>A0ABU6EX87</accession>
<keyword evidence="7" id="KW-0003">3Fe-4S</keyword>
<comment type="function">
    <text evidence="8">Ferredoxins are iron-sulfur proteins that transfer electrons in a wide variety of metabolic reactions.</text>
</comment>
<evidence type="ECO:0000313" key="10">
    <source>
        <dbReference type="EMBL" id="MEB8336229.1"/>
    </source>
</evidence>
<reference evidence="10 11" key="1">
    <citation type="submission" date="2022-10" db="EMBL/GenBank/DDBJ databases">
        <authorList>
            <person name="Xie J."/>
            <person name="Shen N."/>
        </authorList>
    </citation>
    <scope>NUCLEOTIDE SEQUENCE [LARGE SCALE GENOMIC DNA]</scope>
    <source>
        <strain evidence="10 11">YIM65594</strain>
    </source>
</reference>
<dbReference type="Proteomes" id="UP001354931">
    <property type="component" value="Unassembled WGS sequence"/>
</dbReference>
<dbReference type="EMBL" id="JAOZYC010000001">
    <property type="protein sequence ID" value="MEB8336229.1"/>
    <property type="molecule type" value="Genomic_DNA"/>
</dbReference>
<keyword evidence="3 8" id="KW-0479">Metal-binding</keyword>
<protein>
    <recommendedName>
        <fullName evidence="8">Ferredoxin</fullName>
    </recommendedName>
</protein>
<comment type="caution">
    <text evidence="10">The sequence shown here is derived from an EMBL/GenBank/DDBJ whole genome shotgun (WGS) entry which is preliminary data.</text>
</comment>
<evidence type="ECO:0000256" key="6">
    <source>
        <dbReference type="ARBA" id="ARBA00023014"/>
    </source>
</evidence>
<dbReference type="Gene3D" id="3.30.70.20">
    <property type="match status" value="1"/>
</dbReference>
<evidence type="ECO:0000259" key="9">
    <source>
        <dbReference type="PROSITE" id="PS51379"/>
    </source>
</evidence>
<sequence length="62" mass="6658">MKATVDDDRCRGHGICCSTCPEVFDLSDDGYAVVLGGEVPAEHENDVRVAARACPERAITVH</sequence>
<evidence type="ECO:0000256" key="1">
    <source>
        <dbReference type="ARBA" id="ARBA00001927"/>
    </source>
</evidence>
<keyword evidence="2 8" id="KW-0813">Transport</keyword>
<evidence type="ECO:0000256" key="4">
    <source>
        <dbReference type="ARBA" id="ARBA00022982"/>
    </source>
</evidence>
<evidence type="ECO:0000256" key="2">
    <source>
        <dbReference type="ARBA" id="ARBA00022448"/>
    </source>
</evidence>
<dbReference type="InterPro" id="IPR001080">
    <property type="entry name" value="3Fe4S_ferredoxin"/>
</dbReference>
<proteinExistence type="predicted"/>
<dbReference type="SUPFAM" id="SSF54862">
    <property type="entry name" value="4Fe-4S ferredoxins"/>
    <property type="match status" value="1"/>
</dbReference>
<organism evidence="10 11">
    <name type="scientific">Streptomyces endophyticus</name>
    <dbReference type="NCBI Taxonomy" id="714166"/>
    <lineage>
        <taxon>Bacteria</taxon>
        <taxon>Bacillati</taxon>
        <taxon>Actinomycetota</taxon>
        <taxon>Actinomycetes</taxon>
        <taxon>Kitasatosporales</taxon>
        <taxon>Streptomycetaceae</taxon>
        <taxon>Streptomyces</taxon>
    </lineage>
</organism>
<gene>
    <name evidence="10" type="ORF">OKJ99_01665</name>
</gene>
<dbReference type="PRINTS" id="PR00352">
    <property type="entry name" value="3FE4SFRDOXIN"/>
</dbReference>
<comment type="cofactor">
    <cofactor evidence="1">
        <name>[3Fe-4S] cluster</name>
        <dbReference type="ChEBI" id="CHEBI:21137"/>
    </cofactor>
</comment>
<dbReference type="InterPro" id="IPR051269">
    <property type="entry name" value="Fe-S_cluster_ET"/>
</dbReference>
<evidence type="ECO:0000256" key="8">
    <source>
        <dbReference type="RuleBase" id="RU368020"/>
    </source>
</evidence>
<keyword evidence="4 8" id="KW-0249">Electron transport</keyword>
<dbReference type="PANTHER" id="PTHR36923:SF3">
    <property type="entry name" value="FERREDOXIN"/>
    <property type="match status" value="1"/>
</dbReference>
<dbReference type="PANTHER" id="PTHR36923">
    <property type="entry name" value="FERREDOXIN"/>
    <property type="match status" value="1"/>
</dbReference>
<keyword evidence="11" id="KW-1185">Reference proteome</keyword>
<evidence type="ECO:0000313" key="11">
    <source>
        <dbReference type="Proteomes" id="UP001354931"/>
    </source>
</evidence>
<name>A0ABU6EX87_9ACTN</name>
<keyword evidence="5 8" id="KW-0408">Iron</keyword>
<evidence type="ECO:0000256" key="3">
    <source>
        <dbReference type="ARBA" id="ARBA00022723"/>
    </source>
</evidence>
<evidence type="ECO:0000256" key="5">
    <source>
        <dbReference type="ARBA" id="ARBA00023004"/>
    </source>
</evidence>
<keyword evidence="6 8" id="KW-0411">Iron-sulfur</keyword>
<dbReference type="PROSITE" id="PS51379">
    <property type="entry name" value="4FE4S_FER_2"/>
    <property type="match status" value="1"/>
</dbReference>
<dbReference type="RefSeq" id="WP_326013815.1">
    <property type="nucleotide sequence ID" value="NZ_JAOZYC010000001.1"/>
</dbReference>
<feature type="domain" description="4Fe-4S ferredoxin-type" evidence="9">
    <location>
        <begin position="1"/>
        <end position="29"/>
    </location>
</feature>
<dbReference type="Pfam" id="PF13459">
    <property type="entry name" value="Fer4_15"/>
    <property type="match status" value="1"/>
</dbReference>